<dbReference type="PANTHER" id="PTHR23513:SF11">
    <property type="entry name" value="STAPHYLOFERRIN A TRANSPORTER"/>
    <property type="match status" value="1"/>
</dbReference>
<reference evidence="9 10" key="1">
    <citation type="submission" date="2018-09" db="EMBL/GenBank/DDBJ databases">
        <authorList>
            <person name="Zhu H."/>
        </authorList>
    </citation>
    <scope>NUCLEOTIDE SEQUENCE [LARGE SCALE GENOMIC DNA]</scope>
    <source>
        <strain evidence="9 10">K1W22B-8</strain>
    </source>
</reference>
<dbReference type="GO" id="GO:0005886">
    <property type="term" value="C:plasma membrane"/>
    <property type="evidence" value="ECO:0007669"/>
    <property type="project" value="UniProtKB-SubCell"/>
</dbReference>
<sequence length="541" mass="55963">MGDGSQGPAGRHQTFAPLRHPRFRALWLATLASNTGAWIQGVAAAWAMVRMAPGAELVALVQTATSLPVPLLSLLGGTLADQWGRRPVYLAGQALMMLGASALALAAALDALTVWSLLGLVFLTGCGTALRQPAAHASAGDLVPPAELPAAIALNSMSFNAARAVGPAIGGVLVAGAGVPATLLAGAALSAPAVAVLLFWAQRRAAESLPREGLARAMLGGFRYVAGERGLLAVLLRCLAFTMLAASIWALLPVIARDIVGGGPVTYGTMLAGIGVGAVAGGFAVSRLRQRLGSEGMAAAGGLAFAVACCVPALTGELALIVPALMLGGAAWMATLSSLNVLIQVHAAGWVRGRVIAIFLIAWFGGLGLGSWAWGQLADLAGIRPALALAGAGMLAAPFLRRLAALPAFDGSDHRPLPRAEPPCTAAGPGRVILCRPFRIAPADTGDFRRAMAALRRIRRRDGCGGWQLLQNLAVPGCWTECVTYASPADYERQRRRPTRADGDIFARADSFHRGPPIPAFLALAPPVRRWERSRAASGEH</sequence>
<feature type="transmembrane region" description="Helical" evidence="7">
    <location>
        <begin position="88"/>
        <end position="106"/>
    </location>
</feature>
<dbReference type="Proteomes" id="UP000284605">
    <property type="component" value="Unassembled WGS sequence"/>
</dbReference>
<keyword evidence="5 7" id="KW-1133">Transmembrane helix</keyword>
<keyword evidence="6 7" id="KW-0472">Membrane</keyword>
<accession>A0A418W8L9</accession>
<dbReference type="InterPro" id="IPR020846">
    <property type="entry name" value="MFS_dom"/>
</dbReference>
<protein>
    <submittedName>
        <fullName evidence="9">MFS transporter</fullName>
    </submittedName>
</protein>
<feature type="transmembrane region" description="Helical" evidence="7">
    <location>
        <begin position="355"/>
        <end position="375"/>
    </location>
</feature>
<feature type="transmembrane region" description="Helical" evidence="7">
    <location>
        <begin position="168"/>
        <end position="201"/>
    </location>
</feature>
<evidence type="ECO:0000256" key="7">
    <source>
        <dbReference type="SAM" id="Phobius"/>
    </source>
</evidence>
<comment type="subcellular location">
    <subcellularLocation>
        <location evidence="1">Cell membrane</location>
        <topology evidence="1">Multi-pass membrane protein</topology>
    </subcellularLocation>
</comment>
<name>A0A418W8L9_9PROT</name>
<evidence type="ECO:0000259" key="8">
    <source>
        <dbReference type="PROSITE" id="PS50850"/>
    </source>
</evidence>
<evidence type="ECO:0000256" key="4">
    <source>
        <dbReference type="ARBA" id="ARBA00022692"/>
    </source>
</evidence>
<feature type="transmembrane region" description="Helical" evidence="7">
    <location>
        <begin position="297"/>
        <end position="314"/>
    </location>
</feature>
<dbReference type="InterPro" id="IPR005829">
    <property type="entry name" value="Sugar_transporter_CS"/>
</dbReference>
<keyword evidence="4 7" id="KW-0812">Transmembrane</keyword>
<dbReference type="Gene3D" id="1.20.1250.20">
    <property type="entry name" value="MFS general substrate transporter like domains"/>
    <property type="match status" value="1"/>
</dbReference>
<dbReference type="GO" id="GO:0022857">
    <property type="term" value="F:transmembrane transporter activity"/>
    <property type="evidence" value="ECO:0007669"/>
    <property type="project" value="InterPro"/>
</dbReference>
<evidence type="ECO:0000313" key="10">
    <source>
        <dbReference type="Proteomes" id="UP000284605"/>
    </source>
</evidence>
<evidence type="ECO:0000256" key="2">
    <source>
        <dbReference type="ARBA" id="ARBA00022448"/>
    </source>
</evidence>
<organism evidence="9 10">
    <name type="scientific">Oleomonas cavernae</name>
    <dbReference type="NCBI Taxonomy" id="2320859"/>
    <lineage>
        <taxon>Bacteria</taxon>
        <taxon>Pseudomonadati</taxon>
        <taxon>Pseudomonadota</taxon>
        <taxon>Alphaproteobacteria</taxon>
        <taxon>Acetobacterales</taxon>
        <taxon>Acetobacteraceae</taxon>
        <taxon>Oleomonas</taxon>
    </lineage>
</organism>
<dbReference type="OrthoDB" id="9809918at2"/>
<dbReference type="EMBL" id="QYUK01000011">
    <property type="protein sequence ID" value="RJF86353.1"/>
    <property type="molecule type" value="Genomic_DNA"/>
</dbReference>
<feature type="transmembrane region" description="Helical" evidence="7">
    <location>
        <begin position="231"/>
        <end position="252"/>
    </location>
</feature>
<keyword evidence="2" id="KW-0813">Transport</keyword>
<feature type="domain" description="Major facilitator superfamily (MFS) profile" evidence="8">
    <location>
        <begin position="22"/>
        <end position="408"/>
    </location>
</feature>
<evidence type="ECO:0000256" key="3">
    <source>
        <dbReference type="ARBA" id="ARBA00022475"/>
    </source>
</evidence>
<comment type="caution">
    <text evidence="9">The sequence shown here is derived from an EMBL/GenBank/DDBJ whole genome shotgun (WGS) entry which is preliminary data.</text>
</comment>
<dbReference type="InterPro" id="IPR010290">
    <property type="entry name" value="TM_effector"/>
</dbReference>
<dbReference type="SUPFAM" id="SSF103473">
    <property type="entry name" value="MFS general substrate transporter"/>
    <property type="match status" value="1"/>
</dbReference>
<dbReference type="InterPro" id="IPR036259">
    <property type="entry name" value="MFS_trans_sf"/>
</dbReference>
<dbReference type="AlphaFoldDB" id="A0A418W8L9"/>
<feature type="transmembrane region" description="Helical" evidence="7">
    <location>
        <begin position="55"/>
        <end position="76"/>
    </location>
</feature>
<evidence type="ECO:0000256" key="5">
    <source>
        <dbReference type="ARBA" id="ARBA00022989"/>
    </source>
</evidence>
<feature type="transmembrane region" description="Helical" evidence="7">
    <location>
        <begin position="264"/>
        <end position="285"/>
    </location>
</feature>
<evidence type="ECO:0000313" key="9">
    <source>
        <dbReference type="EMBL" id="RJF86353.1"/>
    </source>
</evidence>
<dbReference type="Pfam" id="PF05977">
    <property type="entry name" value="MFS_3"/>
    <property type="match status" value="1"/>
</dbReference>
<evidence type="ECO:0000256" key="1">
    <source>
        <dbReference type="ARBA" id="ARBA00004651"/>
    </source>
</evidence>
<feature type="transmembrane region" description="Helical" evidence="7">
    <location>
        <begin position="25"/>
        <end position="49"/>
    </location>
</feature>
<dbReference type="CDD" id="cd06173">
    <property type="entry name" value="MFS_MefA_like"/>
    <property type="match status" value="1"/>
</dbReference>
<gene>
    <name evidence="9" type="ORF">D3874_04375</name>
</gene>
<dbReference type="PROSITE" id="PS00216">
    <property type="entry name" value="SUGAR_TRANSPORT_1"/>
    <property type="match status" value="1"/>
</dbReference>
<dbReference type="RefSeq" id="WP_119776987.1">
    <property type="nucleotide sequence ID" value="NZ_QYUK01000011.1"/>
</dbReference>
<keyword evidence="3" id="KW-1003">Cell membrane</keyword>
<dbReference type="PROSITE" id="PS50850">
    <property type="entry name" value="MFS"/>
    <property type="match status" value="1"/>
</dbReference>
<evidence type="ECO:0000256" key="6">
    <source>
        <dbReference type="ARBA" id="ARBA00023136"/>
    </source>
</evidence>
<feature type="transmembrane region" description="Helical" evidence="7">
    <location>
        <begin position="320"/>
        <end position="343"/>
    </location>
</feature>
<keyword evidence="10" id="KW-1185">Reference proteome</keyword>
<proteinExistence type="predicted"/>
<dbReference type="PANTHER" id="PTHR23513">
    <property type="entry name" value="INTEGRAL MEMBRANE EFFLUX PROTEIN-RELATED"/>
    <property type="match status" value="1"/>
</dbReference>